<organism evidence="1 2">
    <name type="scientific">Pyronema omphalodes (strain CBS 100304)</name>
    <name type="common">Pyronema confluens</name>
    <dbReference type="NCBI Taxonomy" id="1076935"/>
    <lineage>
        <taxon>Eukaryota</taxon>
        <taxon>Fungi</taxon>
        <taxon>Dikarya</taxon>
        <taxon>Ascomycota</taxon>
        <taxon>Pezizomycotina</taxon>
        <taxon>Pezizomycetes</taxon>
        <taxon>Pezizales</taxon>
        <taxon>Pyronemataceae</taxon>
        <taxon>Pyronema</taxon>
    </lineage>
</organism>
<evidence type="ECO:0000313" key="2">
    <source>
        <dbReference type="Proteomes" id="UP000018144"/>
    </source>
</evidence>
<accession>U4LUY9</accession>
<dbReference type="Proteomes" id="UP000018144">
    <property type="component" value="Unassembled WGS sequence"/>
</dbReference>
<protein>
    <submittedName>
        <fullName evidence="1">Uncharacterized protein</fullName>
    </submittedName>
</protein>
<evidence type="ECO:0000313" key="1">
    <source>
        <dbReference type="EMBL" id="CCX34127.1"/>
    </source>
</evidence>
<gene>
    <name evidence="1" type="ORF">PCON_02627</name>
</gene>
<sequence>MYHEAWCMREVTDSGRMRWPMRYSKLRNIALFE</sequence>
<keyword evidence="2" id="KW-1185">Reference proteome</keyword>
<name>U4LUY9_PYROM</name>
<dbReference type="EMBL" id="HF936305">
    <property type="protein sequence ID" value="CCX34127.1"/>
    <property type="molecule type" value="Genomic_DNA"/>
</dbReference>
<reference evidence="1 2" key="1">
    <citation type="journal article" date="2013" name="PLoS Genet.">
        <title>The genome and development-dependent transcriptomes of Pyronema confluens: a window into fungal evolution.</title>
        <authorList>
            <person name="Traeger S."/>
            <person name="Altegoer F."/>
            <person name="Freitag M."/>
            <person name="Gabaldon T."/>
            <person name="Kempken F."/>
            <person name="Kumar A."/>
            <person name="Marcet-Houben M."/>
            <person name="Poggeler S."/>
            <person name="Stajich J.E."/>
            <person name="Nowrousian M."/>
        </authorList>
    </citation>
    <scope>NUCLEOTIDE SEQUENCE [LARGE SCALE GENOMIC DNA]</scope>
    <source>
        <strain evidence="2">CBS 100304</strain>
        <tissue evidence="1">Vegetative mycelium</tissue>
    </source>
</reference>
<proteinExistence type="predicted"/>
<dbReference type="AlphaFoldDB" id="U4LUY9"/>